<dbReference type="Gene3D" id="3.40.30.10">
    <property type="entry name" value="Glutaredoxin"/>
    <property type="match status" value="2"/>
</dbReference>
<dbReference type="Pfam" id="PF02630">
    <property type="entry name" value="SCO1-SenC"/>
    <property type="match status" value="1"/>
</dbReference>
<proteinExistence type="inferred from homology"/>
<feature type="chain" id="PRO_5001924843" description="Thioredoxin domain-containing protein" evidence="6">
    <location>
        <begin position="24"/>
        <end position="362"/>
    </location>
</feature>
<accession>A0A096AND0</accession>
<comment type="similarity">
    <text evidence="1">Belongs to the SCO1/2 family.</text>
</comment>
<feature type="binding site" evidence="4">
    <location>
        <position position="60"/>
    </location>
    <ligand>
        <name>Cu cation</name>
        <dbReference type="ChEBI" id="CHEBI:23378"/>
    </ligand>
</feature>
<evidence type="ECO:0000256" key="6">
    <source>
        <dbReference type="SAM" id="SignalP"/>
    </source>
</evidence>
<feature type="domain" description="Thioredoxin" evidence="7">
    <location>
        <begin position="205"/>
        <end position="360"/>
    </location>
</feature>
<keyword evidence="3" id="KW-0676">Redox-active center</keyword>
<dbReference type="CDD" id="cd02966">
    <property type="entry name" value="TlpA_like_family"/>
    <property type="match status" value="1"/>
</dbReference>
<dbReference type="GO" id="GO:0046872">
    <property type="term" value="F:metal ion binding"/>
    <property type="evidence" value="ECO:0007669"/>
    <property type="project" value="UniProtKB-KW"/>
</dbReference>
<dbReference type="InterPro" id="IPR036249">
    <property type="entry name" value="Thioredoxin-like_sf"/>
</dbReference>
<dbReference type="PANTHER" id="PTHR12151:SF25">
    <property type="entry name" value="LINALOOL DEHYDRATASE_ISOMERASE DOMAIN-CONTAINING PROTEIN"/>
    <property type="match status" value="1"/>
</dbReference>
<dbReference type="EMBL" id="JRNI01000006">
    <property type="protein sequence ID" value="KGF32142.1"/>
    <property type="molecule type" value="Genomic_DNA"/>
</dbReference>
<evidence type="ECO:0000313" key="9">
    <source>
        <dbReference type="Proteomes" id="UP000029629"/>
    </source>
</evidence>
<keyword evidence="9" id="KW-1185">Reference proteome</keyword>
<dbReference type="Proteomes" id="UP000029629">
    <property type="component" value="Unassembled WGS sequence"/>
</dbReference>
<dbReference type="AlphaFoldDB" id="A0A096AND0"/>
<feature type="signal peptide" evidence="6">
    <location>
        <begin position="1"/>
        <end position="23"/>
    </location>
</feature>
<evidence type="ECO:0000256" key="3">
    <source>
        <dbReference type="ARBA" id="ARBA00023284"/>
    </source>
</evidence>
<dbReference type="OrthoDB" id="9790194at2"/>
<evidence type="ECO:0000256" key="2">
    <source>
        <dbReference type="ARBA" id="ARBA00023008"/>
    </source>
</evidence>
<keyword evidence="5" id="KW-1015">Disulfide bond</keyword>
<feature type="binding site" evidence="4">
    <location>
        <position position="151"/>
    </location>
    <ligand>
        <name>Cu cation</name>
        <dbReference type="ChEBI" id="CHEBI:23378"/>
    </ligand>
</feature>
<dbReference type="PANTHER" id="PTHR12151">
    <property type="entry name" value="ELECTRON TRANSPORT PROTIN SCO1/SENC FAMILY MEMBER"/>
    <property type="match status" value="1"/>
</dbReference>
<dbReference type="GO" id="GO:0015036">
    <property type="term" value="F:disulfide oxidoreductase activity"/>
    <property type="evidence" value="ECO:0007669"/>
    <property type="project" value="UniProtKB-ARBA"/>
</dbReference>
<evidence type="ECO:0000313" key="8">
    <source>
        <dbReference type="EMBL" id="KGF32142.1"/>
    </source>
</evidence>
<dbReference type="PROSITE" id="PS51352">
    <property type="entry name" value="THIOREDOXIN_2"/>
    <property type="match status" value="1"/>
</dbReference>
<dbReference type="InterPro" id="IPR003782">
    <property type="entry name" value="SCO1/SenC"/>
</dbReference>
<evidence type="ECO:0000256" key="5">
    <source>
        <dbReference type="PIRSR" id="PIRSR603782-2"/>
    </source>
</evidence>
<dbReference type="eggNOG" id="COG1999">
    <property type="taxonomic scope" value="Bacteria"/>
</dbReference>
<feature type="disulfide bond" description="Redox-active" evidence="5">
    <location>
        <begin position="56"/>
        <end position="60"/>
    </location>
</feature>
<sequence>MIRAFFIKSLVCFLAFLSGTVYAQSIRFDLFDNKGPVSHESYPGKYLLMAIGYTSCPDICPTTLYEFGAVMRAIKNPDAIQPLFVTIDPTNDEVNRLNAYTGFFDKRIVGLSGTKENIKHFADQLGATYGYSLHGKRIEDPAPGMSYAVYHSALIYLIGPDRELLDVYDYQIGVEGLVEALDEVLGSPEAEANPGSAMLSARQTSEAAVRAPAKVTPALNCELPEGFVESKEAHELSTLLDSAPASRVSLLNLWATWCAPCRVELPILDTFAGSQNDMSVIALNLNEPTERVAEFFKAQAIKNLQPQRSEDNALLRRLGGIGLPFNALFVDGQAVAIKNGVIKETEGLSHYAQCVKAHAVSQ</sequence>
<keyword evidence="2 4" id="KW-0186">Copper</keyword>
<dbReference type="RefSeq" id="WP_036557332.1">
    <property type="nucleotide sequence ID" value="NZ_JRNI01000006.1"/>
</dbReference>
<dbReference type="InterPro" id="IPR013766">
    <property type="entry name" value="Thioredoxin_domain"/>
</dbReference>
<protein>
    <recommendedName>
        <fullName evidence="7">Thioredoxin domain-containing protein</fullName>
    </recommendedName>
</protein>
<dbReference type="InterPro" id="IPR017937">
    <property type="entry name" value="Thioredoxin_CS"/>
</dbReference>
<dbReference type="eggNOG" id="COG0526">
    <property type="taxonomic scope" value="Bacteria"/>
</dbReference>
<dbReference type="SUPFAM" id="SSF52833">
    <property type="entry name" value="Thioredoxin-like"/>
    <property type="match status" value="2"/>
</dbReference>
<dbReference type="PROSITE" id="PS00194">
    <property type="entry name" value="THIOREDOXIN_1"/>
    <property type="match status" value="1"/>
</dbReference>
<gene>
    <name evidence="8" type="ORF">HMPREF2130_01350</name>
</gene>
<evidence type="ECO:0000259" key="7">
    <source>
        <dbReference type="PROSITE" id="PS51352"/>
    </source>
</evidence>
<name>A0A096AND0_9BURK</name>
<dbReference type="CDD" id="cd02968">
    <property type="entry name" value="SCO"/>
    <property type="match status" value="1"/>
</dbReference>
<evidence type="ECO:0000256" key="4">
    <source>
        <dbReference type="PIRSR" id="PIRSR603782-1"/>
    </source>
</evidence>
<organism evidence="8 9">
    <name type="scientific">Oligella urethralis DNF00040</name>
    <dbReference type="NCBI Taxonomy" id="1401065"/>
    <lineage>
        <taxon>Bacteria</taxon>
        <taxon>Pseudomonadati</taxon>
        <taxon>Pseudomonadota</taxon>
        <taxon>Betaproteobacteria</taxon>
        <taxon>Burkholderiales</taxon>
        <taxon>Alcaligenaceae</taxon>
        <taxon>Oligella</taxon>
    </lineage>
</organism>
<feature type="binding site" evidence="4">
    <location>
        <position position="56"/>
    </location>
    <ligand>
        <name>Cu cation</name>
        <dbReference type="ChEBI" id="CHEBI:23378"/>
    </ligand>
</feature>
<keyword evidence="6" id="KW-0732">Signal</keyword>
<evidence type="ECO:0000256" key="1">
    <source>
        <dbReference type="ARBA" id="ARBA00010996"/>
    </source>
</evidence>
<comment type="caution">
    <text evidence="8">The sequence shown here is derived from an EMBL/GenBank/DDBJ whole genome shotgun (WGS) entry which is preliminary data.</text>
</comment>
<keyword evidence="4" id="KW-0479">Metal-binding</keyword>
<reference evidence="8 9" key="1">
    <citation type="submission" date="2014-07" db="EMBL/GenBank/DDBJ databases">
        <authorList>
            <person name="McCorrison J."/>
            <person name="Sanka R."/>
            <person name="Torralba M."/>
            <person name="Gillis M."/>
            <person name="Haft D.H."/>
            <person name="Methe B."/>
            <person name="Sutton G."/>
            <person name="Nelson K.E."/>
        </authorList>
    </citation>
    <scope>NUCLEOTIDE SEQUENCE [LARGE SCALE GENOMIC DNA]</scope>
    <source>
        <strain evidence="8 9">DNF00040</strain>
    </source>
</reference>